<dbReference type="GO" id="GO:0006313">
    <property type="term" value="P:DNA transposition"/>
    <property type="evidence" value="ECO:0007669"/>
    <property type="project" value="InterPro"/>
</dbReference>
<evidence type="ECO:0000256" key="2">
    <source>
        <dbReference type="ARBA" id="ARBA00008841"/>
    </source>
</evidence>
<dbReference type="PANTHER" id="PTHR33293">
    <property type="entry name" value="INSERTION ELEMENT IS1 1 PROTEIN INSB-RELATED"/>
    <property type="match status" value="1"/>
</dbReference>
<keyword evidence="6" id="KW-1185">Reference proteome</keyword>
<dbReference type="GO" id="GO:0003677">
    <property type="term" value="F:DNA binding"/>
    <property type="evidence" value="ECO:0007669"/>
    <property type="project" value="InterPro"/>
</dbReference>
<dbReference type="InterPro" id="IPR005063">
    <property type="entry name" value="Transposase_27"/>
</dbReference>
<dbReference type="GO" id="GO:0004803">
    <property type="term" value="F:transposase activity"/>
    <property type="evidence" value="ECO:0007669"/>
    <property type="project" value="InterPro"/>
</dbReference>
<evidence type="ECO:0000256" key="3">
    <source>
        <dbReference type="ARBA" id="ARBA00022578"/>
    </source>
</evidence>
<organism evidence="5 6">
    <name type="scientific">Stygiolobus caldivivus</name>
    <dbReference type="NCBI Taxonomy" id="2824673"/>
    <lineage>
        <taxon>Archaea</taxon>
        <taxon>Thermoproteota</taxon>
        <taxon>Thermoprotei</taxon>
        <taxon>Sulfolobales</taxon>
        <taxon>Sulfolobaceae</taxon>
        <taxon>Stygiolobus</taxon>
    </lineage>
</organism>
<reference evidence="5 6" key="1">
    <citation type="submission" date="2021-04" db="EMBL/GenBank/DDBJ databases">
        <title>Complete genome sequence of Stygiolobus sp. KN-1.</title>
        <authorList>
            <person name="Nakamura K."/>
            <person name="Sakai H."/>
            <person name="Kurosawa N."/>
        </authorList>
    </citation>
    <scope>NUCLEOTIDE SEQUENCE [LARGE SCALE GENOMIC DNA]</scope>
    <source>
        <strain evidence="5 6">KN-1</strain>
    </source>
</reference>
<accession>A0A8D5U9Q0</accession>
<dbReference type="EMBL" id="AP024597">
    <property type="protein sequence ID" value="BCU71630.1"/>
    <property type="molecule type" value="Genomic_DNA"/>
</dbReference>
<gene>
    <name evidence="5" type="ORF">KN1_29270</name>
</gene>
<dbReference type="NCBIfam" id="NF033558">
    <property type="entry name" value="transpos_IS1"/>
    <property type="match status" value="1"/>
</dbReference>
<evidence type="ECO:0000256" key="4">
    <source>
        <dbReference type="ARBA" id="ARBA00023172"/>
    </source>
</evidence>
<evidence type="ECO:0000256" key="1">
    <source>
        <dbReference type="ARBA" id="ARBA00004091"/>
    </source>
</evidence>
<dbReference type="GeneID" id="66164640"/>
<name>A0A8D5U9Q0_9CREN</name>
<keyword evidence="3" id="KW-0815">Transposition</keyword>
<sequence length="321" mass="37072">MGIHTMNLVTLAQLILLVLRDLNFKPRKHELEDLAYAIAAYLLGVQVTKLVIPPSTLYYYTKKLGVKRRRGERPPCPSCKSNRVVKNGSSRGKTKYKCKACGKTFYQATNHKMGKEQKERVLKEYTNRMSMRGIARVEGKPLTTIYSFIRRKGVEAYAYLLLLQGRLEGFTAKATVLDESWTYVGVRRGRKREDLWVWNALADGVPFFITGDRDYMTFSFLQNSLPESRVYYTDGYSVYQVLDNHVVGKRYTYTVESYHSYCRAHLARLARDTRAVNKDVGIIEYSLALLNVMYPVVYSREKTPLNEAYLEGVQYIRSKLI</sequence>
<dbReference type="InterPro" id="IPR051354">
    <property type="entry name" value="Transposase_27_IS1"/>
</dbReference>
<protein>
    <submittedName>
        <fullName evidence="5">IS1 transposase</fullName>
    </submittedName>
</protein>
<evidence type="ECO:0000313" key="6">
    <source>
        <dbReference type="Proteomes" id="UP000825123"/>
    </source>
</evidence>
<dbReference type="PANTHER" id="PTHR33293:SF1">
    <property type="entry name" value="INSERTION ELEMENT IS1 1 PROTEIN INSB-RELATED"/>
    <property type="match status" value="1"/>
</dbReference>
<dbReference type="AlphaFoldDB" id="A0A8D5U9Q0"/>
<dbReference type="Proteomes" id="UP000825123">
    <property type="component" value="Chromosome"/>
</dbReference>
<comment type="function">
    <text evidence="1">Absolutely required for transposition of IS1.</text>
</comment>
<dbReference type="KEGG" id="csty:KN1_29270"/>
<evidence type="ECO:0000313" key="5">
    <source>
        <dbReference type="EMBL" id="BCU71630.1"/>
    </source>
</evidence>
<keyword evidence="4" id="KW-0233">DNA recombination</keyword>
<dbReference type="Pfam" id="PF03400">
    <property type="entry name" value="DDE_Tnp_IS1"/>
    <property type="match status" value="1"/>
</dbReference>
<proteinExistence type="inferred from homology"/>
<dbReference type="RefSeq" id="WP_221288495.1">
    <property type="nucleotide sequence ID" value="NZ_AP024597.1"/>
</dbReference>
<comment type="similarity">
    <text evidence="2">Belongs to the transposase 27 family.</text>
</comment>